<organism evidence="2 3">
    <name type="scientific">Liparis tanakae</name>
    <name type="common">Tanaka's snailfish</name>
    <dbReference type="NCBI Taxonomy" id="230148"/>
    <lineage>
        <taxon>Eukaryota</taxon>
        <taxon>Metazoa</taxon>
        <taxon>Chordata</taxon>
        <taxon>Craniata</taxon>
        <taxon>Vertebrata</taxon>
        <taxon>Euteleostomi</taxon>
        <taxon>Actinopterygii</taxon>
        <taxon>Neopterygii</taxon>
        <taxon>Teleostei</taxon>
        <taxon>Neoteleostei</taxon>
        <taxon>Acanthomorphata</taxon>
        <taxon>Eupercaria</taxon>
        <taxon>Perciformes</taxon>
        <taxon>Cottioidei</taxon>
        <taxon>Cottales</taxon>
        <taxon>Liparidae</taxon>
        <taxon>Liparis</taxon>
    </lineage>
</organism>
<feature type="region of interest" description="Disordered" evidence="1">
    <location>
        <begin position="1"/>
        <end position="153"/>
    </location>
</feature>
<dbReference type="OrthoDB" id="10005435at2759"/>
<dbReference type="EMBL" id="SRLO01003959">
    <property type="protein sequence ID" value="TNN30956.1"/>
    <property type="molecule type" value="Genomic_DNA"/>
</dbReference>
<feature type="compositionally biased region" description="Acidic residues" evidence="1">
    <location>
        <begin position="137"/>
        <end position="153"/>
    </location>
</feature>
<reference evidence="2 3" key="1">
    <citation type="submission" date="2019-03" db="EMBL/GenBank/DDBJ databases">
        <title>First draft genome of Liparis tanakae, snailfish: a comprehensive survey of snailfish specific genes.</title>
        <authorList>
            <person name="Kim W."/>
            <person name="Song I."/>
            <person name="Jeong J.-H."/>
            <person name="Kim D."/>
            <person name="Kim S."/>
            <person name="Ryu S."/>
            <person name="Song J.Y."/>
            <person name="Lee S.K."/>
        </authorList>
    </citation>
    <scope>NUCLEOTIDE SEQUENCE [LARGE SCALE GENOMIC DNA]</scope>
    <source>
        <tissue evidence="2">Muscle</tissue>
    </source>
</reference>
<gene>
    <name evidence="2" type="ORF">EYF80_058893</name>
</gene>
<keyword evidence="3" id="KW-1185">Reference proteome</keyword>
<proteinExistence type="predicted"/>
<name>A0A4Z2EPW6_9TELE</name>
<sequence>MLDVVPDPANSKWARASSHDTVITHRLEPSSCPSTDPRLSLRLPSSQGEVDLRLQPSSAGGAEEEEEPILVDVEELPPMQSGVPSGGQAEPAGALHPPTDYLKSVSYSDSESSDLKQSSLDTGTTVDYIASLGLGSMEEEKEEEEEEEEEEEFTGMMGFFPSHNMFTGPMQLGGKLTLNAVKIDCSDFFLPDLCHPET</sequence>
<evidence type="ECO:0000313" key="3">
    <source>
        <dbReference type="Proteomes" id="UP000314294"/>
    </source>
</evidence>
<evidence type="ECO:0000313" key="2">
    <source>
        <dbReference type="EMBL" id="TNN30956.1"/>
    </source>
</evidence>
<accession>A0A4Z2EPW6</accession>
<evidence type="ECO:0000256" key="1">
    <source>
        <dbReference type="SAM" id="MobiDB-lite"/>
    </source>
</evidence>
<dbReference type="Proteomes" id="UP000314294">
    <property type="component" value="Unassembled WGS sequence"/>
</dbReference>
<dbReference type="AlphaFoldDB" id="A0A4Z2EPW6"/>
<protein>
    <submittedName>
        <fullName evidence="2">Uncharacterized protein</fullName>
    </submittedName>
</protein>
<feature type="compositionally biased region" description="Acidic residues" evidence="1">
    <location>
        <begin position="62"/>
        <end position="75"/>
    </location>
</feature>
<comment type="caution">
    <text evidence="2">The sequence shown here is derived from an EMBL/GenBank/DDBJ whole genome shotgun (WGS) entry which is preliminary data.</text>
</comment>
<feature type="compositionally biased region" description="Low complexity" evidence="1">
    <location>
        <begin position="102"/>
        <end position="121"/>
    </location>
</feature>